<proteinExistence type="predicted"/>
<dbReference type="RefSeq" id="WP_057772792.1">
    <property type="nucleotide sequence ID" value="NZ_CP042593.1"/>
</dbReference>
<dbReference type="GO" id="GO:1901135">
    <property type="term" value="P:carbohydrate derivative metabolic process"/>
    <property type="evidence" value="ECO:0007669"/>
    <property type="project" value="InterPro"/>
</dbReference>
<dbReference type="InterPro" id="IPR046348">
    <property type="entry name" value="SIS_dom_sf"/>
</dbReference>
<accession>A0A5B8ZD70</accession>
<dbReference type="STRING" id="1742359.GCA_001439625_03087"/>
<feature type="domain" description="DUF2529" evidence="1">
    <location>
        <begin position="1"/>
        <end position="171"/>
    </location>
</feature>
<reference evidence="3" key="1">
    <citation type="submission" date="2019-08" db="EMBL/GenBank/DDBJ databases">
        <authorList>
            <person name="Zheng X."/>
        </authorList>
    </citation>
    <scope>NUCLEOTIDE SEQUENCE [LARGE SCALE GENOMIC DNA]</scope>
    <source>
        <strain evidence="3">FJAT-25496</strain>
    </source>
</reference>
<dbReference type="OrthoDB" id="2737584at2"/>
<dbReference type="GO" id="GO:0097367">
    <property type="term" value="F:carbohydrate derivative binding"/>
    <property type="evidence" value="ECO:0007669"/>
    <property type="project" value="InterPro"/>
</dbReference>
<dbReference type="Pfam" id="PF10740">
    <property type="entry name" value="DUF2529"/>
    <property type="match status" value="1"/>
</dbReference>
<evidence type="ECO:0000313" key="3">
    <source>
        <dbReference type="Proteomes" id="UP000321555"/>
    </source>
</evidence>
<dbReference type="Proteomes" id="UP000321555">
    <property type="component" value="Chromosome"/>
</dbReference>
<name>A0A5B8ZD70_CYTDA</name>
<evidence type="ECO:0000313" key="2">
    <source>
        <dbReference type="EMBL" id="QED49749.1"/>
    </source>
</evidence>
<protein>
    <submittedName>
        <fullName evidence="2">DUF2529 domain-containing protein</fullName>
    </submittedName>
</protein>
<dbReference type="EMBL" id="CP042593">
    <property type="protein sequence ID" value="QED49749.1"/>
    <property type="molecule type" value="Genomic_DNA"/>
</dbReference>
<gene>
    <name evidence="2" type="ORF">FSZ17_22105</name>
</gene>
<dbReference type="AlphaFoldDB" id="A0A5B8ZD70"/>
<sequence length="175" mass="19654">MLKMFSTQLTGLFNRIQEKEDFAMEDGARLLAQAAIGSGRIYIFATKEMKAVGYEATESQEPLKNASIWSIDKPLEEISETDRFLIVTRNAADEEVIKLAEFLSEKKIPFVAVSSIQSNDKGLAELADIHIDLKLTKGLLPDEAGNRFGYPASMAALYVYYGIKFILEEILEEYE</sequence>
<dbReference type="SUPFAM" id="SSF53697">
    <property type="entry name" value="SIS domain"/>
    <property type="match status" value="1"/>
</dbReference>
<dbReference type="KEGG" id="bda:FSZ17_22105"/>
<dbReference type="Gene3D" id="3.40.50.10490">
    <property type="entry name" value="Glucose-6-phosphate isomerase like protein, domain 1"/>
    <property type="match status" value="1"/>
</dbReference>
<keyword evidence="3" id="KW-1185">Reference proteome</keyword>
<dbReference type="InterPro" id="IPR019676">
    <property type="entry name" value="DUF2529"/>
</dbReference>
<evidence type="ECO:0000259" key="1">
    <source>
        <dbReference type="Pfam" id="PF10740"/>
    </source>
</evidence>
<organism evidence="2 3">
    <name type="scientific">Cytobacillus dafuensis</name>
    <name type="common">Bacillus dafuensis</name>
    <dbReference type="NCBI Taxonomy" id="1742359"/>
    <lineage>
        <taxon>Bacteria</taxon>
        <taxon>Bacillati</taxon>
        <taxon>Bacillota</taxon>
        <taxon>Bacilli</taxon>
        <taxon>Bacillales</taxon>
        <taxon>Bacillaceae</taxon>
        <taxon>Cytobacillus</taxon>
    </lineage>
</organism>